<dbReference type="OrthoDB" id="289721at2759"/>
<evidence type="ECO:0000256" key="6">
    <source>
        <dbReference type="ARBA" id="ARBA00022695"/>
    </source>
</evidence>
<evidence type="ECO:0000256" key="2">
    <source>
        <dbReference type="ARBA" id="ARBA00012493"/>
    </source>
</evidence>
<dbReference type="EC" id="2.7.7.49" evidence="2 13"/>
<dbReference type="PROSITE" id="PS50878">
    <property type="entry name" value="RT_POL"/>
    <property type="match status" value="1"/>
</dbReference>
<keyword evidence="9 13" id="KW-0779">Telomere</keyword>
<organism evidence="16 17">
    <name type="scientific">Hypsizygus marmoreus</name>
    <name type="common">White beech mushroom</name>
    <name type="synonym">Agaricus marmoreus</name>
    <dbReference type="NCBI Taxonomy" id="39966"/>
    <lineage>
        <taxon>Eukaryota</taxon>
        <taxon>Fungi</taxon>
        <taxon>Dikarya</taxon>
        <taxon>Basidiomycota</taxon>
        <taxon>Agaricomycotina</taxon>
        <taxon>Agaricomycetes</taxon>
        <taxon>Agaricomycetidae</taxon>
        <taxon>Agaricales</taxon>
        <taxon>Tricholomatineae</taxon>
        <taxon>Lyophyllaceae</taxon>
        <taxon>Hypsizygus</taxon>
    </lineage>
</organism>
<proteinExistence type="inferred from homology"/>
<evidence type="ECO:0000256" key="9">
    <source>
        <dbReference type="ARBA" id="ARBA00022895"/>
    </source>
</evidence>
<dbReference type="FunCoup" id="A0A369K046">
    <property type="interactions" value="128"/>
</dbReference>
<dbReference type="STRING" id="39966.A0A369K046"/>
<evidence type="ECO:0000256" key="11">
    <source>
        <dbReference type="ARBA" id="ARBA00023242"/>
    </source>
</evidence>
<dbReference type="Pfam" id="PF00078">
    <property type="entry name" value="RVT_1"/>
    <property type="match status" value="1"/>
</dbReference>
<dbReference type="GO" id="GO:0046872">
    <property type="term" value="F:metal ion binding"/>
    <property type="evidence" value="ECO:0007669"/>
    <property type="project" value="UniProtKB-KW"/>
</dbReference>
<dbReference type="GO" id="GO:0000781">
    <property type="term" value="C:chromosome, telomeric region"/>
    <property type="evidence" value="ECO:0007669"/>
    <property type="project" value="UniProtKB-SubCell"/>
</dbReference>
<evidence type="ECO:0000256" key="8">
    <source>
        <dbReference type="ARBA" id="ARBA00022842"/>
    </source>
</evidence>
<evidence type="ECO:0000256" key="14">
    <source>
        <dbReference type="SAM" id="MobiDB-lite"/>
    </source>
</evidence>
<comment type="caution">
    <text evidence="16">The sequence shown here is derived from an EMBL/GenBank/DDBJ whole genome shotgun (WGS) entry which is preliminary data.</text>
</comment>
<evidence type="ECO:0000256" key="12">
    <source>
        <dbReference type="ARBA" id="ARBA00048173"/>
    </source>
</evidence>
<comment type="catalytic activity">
    <reaction evidence="12 13">
        <text>DNA(n) + a 2'-deoxyribonucleoside 5'-triphosphate = DNA(n+1) + diphosphate</text>
        <dbReference type="Rhea" id="RHEA:22508"/>
        <dbReference type="Rhea" id="RHEA-COMP:17339"/>
        <dbReference type="Rhea" id="RHEA-COMP:17340"/>
        <dbReference type="ChEBI" id="CHEBI:33019"/>
        <dbReference type="ChEBI" id="CHEBI:61560"/>
        <dbReference type="ChEBI" id="CHEBI:173112"/>
        <dbReference type="EC" id="2.7.7.49"/>
    </reaction>
</comment>
<dbReference type="EMBL" id="LUEZ02000040">
    <property type="protein sequence ID" value="RDB25955.1"/>
    <property type="molecule type" value="Genomic_DNA"/>
</dbReference>
<dbReference type="InterPro" id="IPR000477">
    <property type="entry name" value="RT_dom"/>
</dbReference>
<dbReference type="PANTHER" id="PTHR12066:SF0">
    <property type="entry name" value="TELOMERASE REVERSE TRANSCRIPTASE"/>
    <property type="match status" value="1"/>
</dbReference>
<keyword evidence="17" id="KW-1185">Reference proteome</keyword>
<evidence type="ECO:0000313" key="17">
    <source>
        <dbReference type="Proteomes" id="UP000076154"/>
    </source>
</evidence>
<evidence type="ECO:0000256" key="5">
    <source>
        <dbReference type="ARBA" id="ARBA00022679"/>
    </source>
</evidence>
<evidence type="ECO:0000313" key="16">
    <source>
        <dbReference type="EMBL" id="RDB25955.1"/>
    </source>
</evidence>
<comment type="function">
    <text evidence="13">Telomerase is a ribonucleoprotein enzyme essential for the replication of chromosome termini in most eukaryotes. It elongates telomeres. It is a reverse transcriptase that adds simple sequence repeats to chromosome ends by copying a template sequence within the RNA component of the enzyme.</text>
</comment>
<dbReference type="InterPro" id="IPR003545">
    <property type="entry name" value="Telomerase_RT"/>
</dbReference>
<dbReference type="Proteomes" id="UP000076154">
    <property type="component" value="Unassembled WGS sequence"/>
</dbReference>
<name>A0A369K046_HYPMA</name>
<evidence type="ECO:0000256" key="13">
    <source>
        <dbReference type="RuleBase" id="RU365061"/>
    </source>
</evidence>
<keyword evidence="11 13" id="KW-0539">Nucleus</keyword>
<dbReference type="InterPro" id="IPR049139">
    <property type="entry name" value="TERT_C"/>
</dbReference>
<reference evidence="16" key="1">
    <citation type="submission" date="2018-04" db="EMBL/GenBank/DDBJ databases">
        <title>Whole genome sequencing of Hypsizygus marmoreus.</title>
        <authorList>
            <person name="Choi I.-G."/>
            <person name="Min B."/>
            <person name="Kim J.-G."/>
            <person name="Kim S."/>
            <person name="Oh Y.-L."/>
            <person name="Kong W.-S."/>
            <person name="Park H."/>
            <person name="Jeong J."/>
            <person name="Song E.-S."/>
        </authorList>
    </citation>
    <scope>NUCLEOTIDE SEQUENCE [LARGE SCALE GENOMIC DNA]</scope>
    <source>
        <strain evidence="16">51987-8</strain>
    </source>
</reference>
<evidence type="ECO:0000256" key="10">
    <source>
        <dbReference type="ARBA" id="ARBA00022918"/>
    </source>
</evidence>
<evidence type="ECO:0000256" key="7">
    <source>
        <dbReference type="ARBA" id="ARBA00022723"/>
    </source>
</evidence>
<dbReference type="Gene3D" id="1.10.357.90">
    <property type="match status" value="1"/>
</dbReference>
<evidence type="ECO:0000256" key="3">
    <source>
        <dbReference type="ARBA" id="ARBA00016182"/>
    </source>
</evidence>
<dbReference type="CDD" id="cd01648">
    <property type="entry name" value="TERT"/>
    <property type="match status" value="1"/>
</dbReference>
<gene>
    <name evidence="16" type="primary">Tert</name>
    <name evidence="16" type="ORF">Hypma_006641</name>
</gene>
<dbReference type="Gene3D" id="3.30.70.2630">
    <property type="match status" value="1"/>
</dbReference>
<dbReference type="InterPro" id="IPR021891">
    <property type="entry name" value="Telomerase_RBD"/>
</dbReference>
<evidence type="ECO:0000256" key="1">
    <source>
        <dbReference type="ARBA" id="ARBA00008001"/>
    </source>
</evidence>
<dbReference type="Pfam" id="PF12009">
    <property type="entry name" value="Telomerase_RBD"/>
    <property type="match status" value="1"/>
</dbReference>
<dbReference type="PANTHER" id="PTHR12066">
    <property type="entry name" value="TELOMERASE REVERSE TRANSCRIPTASE"/>
    <property type="match status" value="1"/>
</dbReference>
<feature type="compositionally biased region" description="Low complexity" evidence="14">
    <location>
        <begin position="241"/>
        <end position="252"/>
    </location>
</feature>
<dbReference type="PRINTS" id="PR01365">
    <property type="entry name" value="TELOMERASERT"/>
</dbReference>
<dbReference type="GO" id="GO:0042162">
    <property type="term" value="F:telomeric DNA binding"/>
    <property type="evidence" value="ECO:0007669"/>
    <property type="project" value="TreeGrafter"/>
</dbReference>
<dbReference type="GO" id="GO:0070034">
    <property type="term" value="F:telomerase RNA binding"/>
    <property type="evidence" value="ECO:0007669"/>
    <property type="project" value="TreeGrafter"/>
</dbReference>
<evidence type="ECO:0000259" key="15">
    <source>
        <dbReference type="PROSITE" id="PS50878"/>
    </source>
</evidence>
<keyword evidence="6 13" id="KW-0548">Nucleotidyltransferase</keyword>
<comment type="similarity">
    <text evidence="1 13">Belongs to the reverse transcriptase family. Telomerase subfamily.</text>
</comment>
<dbReference type="GO" id="GO:0000333">
    <property type="term" value="C:telomerase catalytic core complex"/>
    <property type="evidence" value="ECO:0007669"/>
    <property type="project" value="TreeGrafter"/>
</dbReference>
<keyword evidence="10 13" id="KW-0695">RNA-directed DNA polymerase</keyword>
<dbReference type="Pfam" id="PF21399">
    <property type="entry name" value="TERT_C"/>
    <property type="match status" value="1"/>
</dbReference>
<feature type="compositionally biased region" description="Basic residues" evidence="14">
    <location>
        <begin position="229"/>
        <end position="240"/>
    </location>
</feature>
<feature type="region of interest" description="Disordered" evidence="14">
    <location>
        <begin position="220"/>
        <end position="252"/>
    </location>
</feature>
<dbReference type="GO" id="GO:0003720">
    <property type="term" value="F:telomerase activity"/>
    <property type="evidence" value="ECO:0007669"/>
    <property type="project" value="InterPro"/>
</dbReference>
<keyword evidence="5 13" id="KW-0808">Transferase</keyword>
<dbReference type="AlphaFoldDB" id="A0A369K046"/>
<feature type="domain" description="Reverse transcriptase" evidence="15">
    <location>
        <begin position="623"/>
        <end position="948"/>
    </location>
</feature>
<dbReference type="InParanoid" id="A0A369K046"/>
<keyword evidence="4 13" id="KW-0158">Chromosome</keyword>
<sequence length="1140" mass="131713">MDESCKPSITVPILGKYFPIVKELRTYLSEILNPLSHGDYDLSQAIHRFEPRENDCPLYCALLNTSYVALTVEDRTQFQVFPAMVNMREVLDKAQERIFRSKNSQNILTAGYRRARITTISEESRLTLFLRLLRMEIEGSKAWVVLGPEWDMLLQRIGVDAMLHLLTETHIFISLPNDCLCQMTGEPIIHTKPAGDSTEQIRNEQSTVSKILSKRRFPFAENDQEQRPAKRQKTKMHAKAKANNPAATANTNPKLRSATEIPLIRARLFYSRPRLVPQTNQIIVGLPAKHILNRLSPSYQKQPKVMPGDYVDPDPKQQEERARHLAKYVFPRQYGLSSPFVDLNSKKHAFILPDYADRELEIKTKGSCKTPKRLKGVLPLLEAMIWRHGKCGYKPLRDKVCPTKLKSTGSKDLDTTIILEIMSEQSSLLRSQADFSAIDMSVDSEGNSIMPFGQTQAERHAKSKPRFAEFACPVIEVYRYIALMTKVVIPKAFWGSETNRKLILTYVEQFIQCRRFETLTLHHIIQRFSTSECDWLTPPGNAARQQSRVSVSDALKRREVLEEFLFWYFDSFVSSLLKTNFYITESSAFRNRVLYFRQDDWKALCSPLIERLTTGTFVKMSESEAKEVLRQRKLGFSFVRLLPKDTGVRPIVNLRRRKTVQKGAYSSEQSINQILQAAFQILSYEKRKQPDRLGASVFSPDDIYQKLTKFKSRLPRNPDGKLPHLYFVKVDVQACFDTIEQTKLLEILRELISEDVYMTQRYGQIGMETGRIKRTYVKKAVPEGKYDHPHFLKYAAELAGVLRHTIFVDQVVYPYSQKREILNLLEEHITENIVKIGNDFYRQTVGIPQGSILSALLCCFFYGDLEKRYTNFKDDLQNVLLRLIDDYLFITTSHSRAKQFLDMMNKGHPEYGCFISKDKTLTNFDFDAEISNVTEPKQQTFPWCGYTISMEDLSVTVDYSRYNNTNLRDTLTVDRGRRPGAAFTYKMLWLARAKSHPIYSDPSLNTEHVVYLNIYQNFLLCAMKMHGYLRDWGIGAHKNAAFIHNTVHKMVTISYTSIRNKTSRKLHTKSNDTSFRIQKPAVTWLGTRAFHAVLNQKPQRYGSLLRSLGRELSRPHNKRFKRQFHSLVKEGQAGMSQIAF</sequence>
<evidence type="ECO:0000256" key="4">
    <source>
        <dbReference type="ARBA" id="ARBA00022454"/>
    </source>
</evidence>
<dbReference type="GO" id="GO:0007004">
    <property type="term" value="P:telomere maintenance via telomerase"/>
    <property type="evidence" value="ECO:0007669"/>
    <property type="project" value="TreeGrafter"/>
</dbReference>
<keyword evidence="8 13" id="KW-0460">Magnesium</keyword>
<dbReference type="SMART" id="SM00975">
    <property type="entry name" value="Telomerase_RBD"/>
    <property type="match status" value="1"/>
</dbReference>
<comment type="subcellular location">
    <subcellularLocation>
        <location evidence="13">Nucleus</location>
    </subcellularLocation>
    <subcellularLocation>
        <location evidence="13">Chromosome</location>
        <location evidence="13">Telomere</location>
    </subcellularLocation>
</comment>
<dbReference type="Gene3D" id="1.10.132.70">
    <property type="match status" value="1"/>
</dbReference>
<accession>A0A369K046</accession>
<keyword evidence="7 13" id="KW-0479">Metal-binding</keyword>
<protein>
    <recommendedName>
        <fullName evidence="3 13">Telomerase reverse transcriptase</fullName>
        <ecNumber evidence="2 13">2.7.7.49</ecNumber>
    </recommendedName>
    <alternativeName>
        <fullName evidence="13">Telomerase catalytic subunit</fullName>
    </alternativeName>
</protein>